<keyword evidence="3" id="KW-1185">Reference proteome</keyword>
<feature type="transmembrane region" description="Helical" evidence="1">
    <location>
        <begin position="348"/>
        <end position="371"/>
    </location>
</feature>
<dbReference type="OrthoDB" id="930125at2"/>
<feature type="transmembrane region" description="Helical" evidence="1">
    <location>
        <begin position="169"/>
        <end position="187"/>
    </location>
</feature>
<evidence type="ECO:0008006" key="4">
    <source>
        <dbReference type="Google" id="ProtNLM"/>
    </source>
</evidence>
<reference evidence="2 3" key="1">
    <citation type="submission" date="2019-01" db="EMBL/GenBank/DDBJ databases">
        <title>Cytophagaceae bacterium strain CAR-16.</title>
        <authorList>
            <person name="Chen W.-M."/>
        </authorList>
    </citation>
    <scope>NUCLEOTIDE SEQUENCE [LARGE SCALE GENOMIC DNA]</scope>
    <source>
        <strain evidence="2 3">CAR-16</strain>
    </source>
</reference>
<dbReference type="AlphaFoldDB" id="A0A4Q1C214"/>
<dbReference type="EMBL" id="SDHY01000001">
    <property type="protein sequence ID" value="RXK52240.1"/>
    <property type="molecule type" value="Genomic_DNA"/>
</dbReference>
<evidence type="ECO:0000313" key="3">
    <source>
        <dbReference type="Proteomes" id="UP000289455"/>
    </source>
</evidence>
<protein>
    <recommendedName>
        <fullName evidence="4">O-antigen ligase domain-containing protein</fullName>
    </recommendedName>
</protein>
<name>A0A4Q1C214_9BACT</name>
<organism evidence="2 3">
    <name type="scientific">Aquirufa rosea</name>
    <dbReference type="NCBI Taxonomy" id="2509241"/>
    <lineage>
        <taxon>Bacteria</taxon>
        <taxon>Pseudomonadati</taxon>
        <taxon>Bacteroidota</taxon>
        <taxon>Cytophagia</taxon>
        <taxon>Cytophagales</taxon>
        <taxon>Flectobacillaceae</taxon>
        <taxon>Aquirufa</taxon>
    </lineage>
</organism>
<feature type="transmembrane region" description="Helical" evidence="1">
    <location>
        <begin position="34"/>
        <end position="54"/>
    </location>
</feature>
<gene>
    <name evidence="2" type="ORF">ESB04_00905</name>
</gene>
<feature type="transmembrane region" description="Helical" evidence="1">
    <location>
        <begin position="97"/>
        <end position="113"/>
    </location>
</feature>
<keyword evidence="1" id="KW-0472">Membrane</keyword>
<accession>A0A4Q1C214</accession>
<feature type="transmembrane region" description="Helical" evidence="1">
    <location>
        <begin position="224"/>
        <end position="242"/>
    </location>
</feature>
<feature type="transmembrane region" description="Helical" evidence="1">
    <location>
        <begin position="254"/>
        <end position="273"/>
    </location>
</feature>
<comment type="caution">
    <text evidence="2">The sequence shown here is derived from an EMBL/GenBank/DDBJ whole genome shotgun (WGS) entry which is preliminary data.</text>
</comment>
<evidence type="ECO:0000256" key="1">
    <source>
        <dbReference type="SAM" id="Phobius"/>
    </source>
</evidence>
<feature type="transmembrane region" description="Helical" evidence="1">
    <location>
        <begin position="12"/>
        <end position="28"/>
    </location>
</feature>
<feature type="transmembrane region" description="Helical" evidence="1">
    <location>
        <begin position="120"/>
        <end position="141"/>
    </location>
</feature>
<feature type="transmembrane region" description="Helical" evidence="1">
    <location>
        <begin position="378"/>
        <end position="398"/>
    </location>
</feature>
<feature type="transmembrane region" description="Helical" evidence="1">
    <location>
        <begin position="199"/>
        <end position="218"/>
    </location>
</feature>
<evidence type="ECO:0000313" key="2">
    <source>
        <dbReference type="EMBL" id="RXK52240.1"/>
    </source>
</evidence>
<feature type="transmembrane region" description="Helical" evidence="1">
    <location>
        <begin position="66"/>
        <end position="85"/>
    </location>
</feature>
<sequence length="432" mass="49948">MTIKQITLVKNAIGILIFWIAPPLIYFFKEKLGFGGGSVFTGVVYVMGLILMLNHFHAKVGHKPNTFLLLLGGTFFSVAMIYFFLLNKEMTMFTTDLINFALIFGFLFSLLRVDNEVQKYLPVLILIITFLTSCALIYSVATNPNYVFGTRATVQYTSKTNESFTGNPYIYSRNGLAGFLISFLIINRSWDSIKVPHAFFTRLLAHINVWFSLIVIILTQTRATILTLLMAIPCILFFMVPMRSIFTNIKRQSYIFYAVIIANLYYFATKLRIVELFDSYYSSFYNLFIRAMSTGVTLGKSSEVDESAMGRVYNINYVKQLWNTNKIDFIFGHGYRYRYIDIPILESLVNFGIFGFILFACFQLTFLYFAYRCFKSSSIFQNFIGLFYLNTFVGMFTSGRPMDFAYWVSFLIFMRFMNVEMVSDNNEIKQAL</sequence>
<proteinExistence type="predicted"/>
<keyword evidence="1" id="KW-1133">Transmembrane helix</keyword>
<keyword evidence="1" id="KW-0812">Transmembrane</keyword>
<dbReference type="Proteomes" id="UP000289455">
    <property type="component" value="Unassembled WGS sequence"/>
</dbReference>
<dbReference type="RefSeq" id="WP_129025305.1">
    <property type="nucleotide sequence ID" value="NZ_SDHY01000001.1"/>
</dbReference>